<dbReference type="GO" id="GO:0005737">
    <property type="term" value="C:cytoplasm"/>
    <property type="evidence" value="ECO:0007669"/>
    <property type="project" value="InterPro"/>
</dbReference>
<evidence type="ECO:0000256" key="7">
    <source>
        <dbReference type="ARBA" id="ARBA00029440"/>
    </source>
</evidence>
<dbReference type="GO" id="GO:0006526">
    <property type="term" value="P:L-arginine biosynthetic process"/>
    <property type="evidence" value="ECO:0007669"/>
    <property type="project" value="UniProtKB-KW"/>
</dbReference>
<dbReference type="InterPro" id="IPR036393">
    <property type="entry name" value="AceGlu_kinase-like_sf"/>
</dbReference>
<dbReference type="InterPro" id="IPR004662">
    <property type="entry name" value="AcgluKinase_fam"/>
</dbReference>
<dbReference type="AlphaFoldDB" id="A0A6J6AK06"/>
<evidence type="ECO:0000259" key="8">
    <source>
        <dbReference type="Pfam" id="PF00696"/>
    </source>
</evidence>
<evidence type="ECO:0000313" key="9">
    <source>
        <dbReference type="EMBL" id="CAB4370815.1"/>
    </source>
</evidence>
<evidence type="ECO:0000256" key="4">
    <source>
        <dbReference type="ARBA" id="ARBA00022741"/>
    </source>
</evidence>
<gene>
    <name evidence="9" type="ORF">UFOPK4182_00266</name>
</gene>
<accession>A0A6J6AK06</accession>
<organism evidence="9">
    <name type="scientific">freshwater metagenome</name>
    <dbReference type="NCBI Taxonomy" id="449393"/>
    <lineage>
        <taxon>unclassified sequences</taxon>
        <taxon>metagenomes</taxon>
        <taxon>ecological metagenomes</taxon>
    </lineage>
</organism>
<dbReference type="EMBL" id="CAEUNI010000016">
    <property type="protein sequence ID" value="CAB4370815.1"/>
    <property type="molecule type" value="Genomic_DNA"/>
</dbReference>
<keyword evidence="5" id="KW-0418">Kinase</keyword>
<evidence type="ECO:0000256" key="3">
    <source>
        <dbReference type="ARBA" id="ARBA00022679"/>
    </source>
</evidence>
<keyword evidence="3" id="KW-0808">Transferase</keyword>
<dbReference type="CDD" id="cd04238">
    <property type="entry name" value="AAK_NAGK-like"/>
    <property type="match status" value="1"/>
</dbReference>
<keyword evidence="6" id="KW-0067">ATP-binding</keyword>
<dbReference type="PIRSF" id="PIRSF000728">
    <property type="entry name" value="NAGK"/>
    <property type="match status" value="1"/>
</dbReference>
<dbReference type="NCBIfam" id="TIGR00761">
    <property type="entry name" value="argB"/>
    <property type="match status" value="1"/>
</dbReference>
<dbReference type="Gene3D" id="3.40.1160.10">
    <property type="entry name" value="Acetylglutamate kinase-like"/>
    <property type="match status" value="1"/>
</dbReference>
<dbReference type="PRINTS" id="PR00474">
    <property type="entry name" value="GLU5KINASE"/>
</dbReference>
<keyword evidence="4" id="KW-0547">Nucleotide-binding</keyword>
<name>A0A6J6AK06_9ZZZZ</name>
<dbReference type="InterPro" id="IPR001048">
    <property type="entry name" value="Asp/Glu/Uridylate_kinase"/>
</dbReference>
<reference evidence="9" key="1">
    <citation type="submission" date="2020-05" db="EMBL/GenBank/DDBJ databases">
        <authorList>
            <person name="Chiriac C."/>
            <person name="Salcher M."/>
            <person name="Ghai R."/>
            <person name="Kavagutti S V."/>
        </authorList>
    </citation>
    <scope>NUCLEOTIDE SEQUENCE</scope>
</reference>
<evidence type="ECO:0000256" key="6">
    <source>
        <dbReference type="ARBA" id="ARBA00022840"/>
    </source>
</evidence>
<keyword evidence="1" id="KW-0055">Arginine biosynthesis</keyword>
<evidence type="ECO:0000256" key="1">
    <source>
        <dbReference type="ARBA" id="ARBA00022571"/>
    </source>
</evidence>
<comment type="pathway">
    <text evidence="7">Amino-acid biosynthesis.</text>
</comment>
<dbReference type="GO" id="GO:0003991">
    <property type="term" value="F:acetylglutamate kinase activity"/>
    <property type="evidence" value="ECO:0007669"/>
    <property type="project" value="TreeGrafter"/>
</dbReference>
<protein>
    <submittedName>
        <fullName evidence="9">Unannotated protein</fullName>
    </submittedName>
</protein>
<sequence length="253" mass="26345">MIIIKFGGHAMNDTQGIFAAAIKSALSKGEQVIVVHGGGPQINAELKSRSLESTFVNGYRFTTDEIFDVVDEVLSKVVGPEVANKLFLAGVNAQAISGKQSEILFAEGIVGLGKVGRIKRVDVSSIDQLLEQRIVPVIAPIAVDVAGGTGLNINADLAAAAISGAYPDSTLIIMTDVAGIYRKWPDKSSLIARISAHELEQLKPIFADGMLPKVDATLEAIAAGAQSVRIIDGTDDGSFAAALEGSGGTLVYA</sequence>
<evidence type="ECO:0000256" key="2">
    <source>
        <dbReference type="ARBA" id="ARBA00022605"/>
    </source>
</evidence>
<dbReference type="PANTHER" id="PTHR23342">
    <property type="entry name" value="N-ACETYLGLUTAMATE SYNTHASE"/>
    <property type="match status" value="1"/>
</dbReference>
<dbReference type="InterPro" id="IPR001057">
    <property type="entry name" value="Glu/AcGlu_kinase"/>
</dbReference>
<proteinExistence type="predicted"/>
<dbReference type="GO" id="GO:0005524">
    <property type="term" value="F:ATP binding"/>
    <property type="evidence" value="ECO:0007669"/>
    <property type="project" value="UniProtKB-KW"/>
</dbReference>
<dbReference type="PANTHER" id="PTHR23342:SF0">
    <property type="entry name" value="N-ACETYLGLUTAMATE SYNTHASE, MITOCHONDRIAL"/>
    <property type="match status" value="1"/>
</dbReference>
<evidence type="ECO:0000256" key="5">
    <source>
        <dbReference type="ARBA" id="ARBA00022777"/>
    </source>
</evidence>
<dbReference type="SUPFAM" id="SSF53633">
    <property type="entry name" value="Carbamate kinase-like"/>
    <property type="match status" value="1"/>
</dbReference>
<feature type="domain" description="Aspartate/glutamate/uridylate kinase" evidence="8">
    <location>
        <begin position="1"/>
        <end position="232"/>
    </location>
</feature>
<keyword evidence="2" id="KW-0028">Amino-acid biosynthesis</keyword>
<dbReference type="Pfam" id="PF00696">
    <property type="entry name" value="AA_kinase"/>
    <property type="match status" value="1"/>
</dbReference>